<dbReference type="Pfam" id="PF00395">
    <property type="entry name" value="SLH"/>
    <property type="match status" value="1"/>
</dbReference>
<dbReference type="InterPro" id="IPR041827">
    <property type="entry name" value="CpdB_N"/>
</dbReference>
<evidence type="ECO:0000259" key="12">
    <source>
        <dbReference type="PROSITE" id="PS51272"/>
    </source>
</evidence>
<keyword evidence="6" id="KW-0479">Metal-binding</keyword>
<dbReference type="PROSITE" id="PS00786">
    <property type="entry name" value="5_NUCLEOTIDASE_2"/>
    <property type="match status" value="1"/>
</dbReference>
<name>A0ABM5WU76_9BACL</name>
<keyword evidence="7 11" id="KW-0732">Signal</keyword>
<evidence type="ECO:0000256" key="6">
    <source>
        <dbReference type="ARBA" id="ARBA00022723"/>
    </source>
</evidence>
<dbReference type="NCBIfam" id="NF006938">
    <property type="entry name" value="PRK09420.1"/>
    <property type="match status" value="1"/>
</dbReference>
<comment type="similarity">
    <text evidence="5">Belongs to the 5'-nucleotidase family.</text>
</comment>
<dbReference type="RefSeq" id="WP_058384522.1">
    <property type="nucleotide sequence ID" value="NZ_CP013661.2"/>
</dbReference>
<feature type="chain" id="PRO_5045154263" evidence="11">
    <location>
        <begin position="25"/>
        <end position="786"/>
    </location>
</feature>
<dbReference type="Gene3D" id="3.90.780.10">
    <property type="entry name" value="5'-Nucleotidase, C-terminal domain"/>
    <property type="match status" value="1"/>
</dbReference>
<protein>
    <submittedName>
        <fullName evidence="13">2,' 3'-cyclic nucleotide 2'-phosphodiesterase</fullName>
    </submittedName>
</protein>
<dbReference type="PANTHER" id="PTHR11575:SF6">
    <property type="entry name" value="2',3'-CYCLIC-NUCLEOTIDE 2'-PHOSPHODIESTERASE_3'-NUCLEOTIDASE"/>
    <property type="match status" value="1"/>
</dbReference>
<dbReference type="InterPro" id="IPR004843">
    <property type="entry name" value="Calcineurin-like_PHP"/>
</dbReference>
<feature type="signal peptide" evidence="11">
    <location>
        <begin position="1"/>
        <end position="24"/>
    </location>
</feature>
<dbReference type="InterPro" id="IPR008334">
    <property type="entry name" value="5'-Nucleotdase_C"/>
</dbReference>
<dbReference type="InterPro" id="IPR006146">
    <property type="entry name" value="5'-Nucleotdase_CS"/>
</dbReference>
<keyword evidence="14" id="KW-1185">Reference proteome</keyword>
<feature type="domain" description="SLH" evidence="12">
    <location>
        <begin position="117"/>
        <end position="180"/>
    </location>
</feature>
<proteinExistence type="inferred from homology"/>
<dbReference type="SUPFAM" id="SSF55816">
    <property type="entry name" value="5'-nucleotidase (syn. UDP-sugar hydrolase), C-terminal domain"/>
    <property type="match status" value="1"/>
</dbReference>
<dbReference type="PROSITE" id="PS51272">
    <property type="entry name" value="SLH"/>
    <property type="match status" value="1"/>
</dbReference>
<comment type="catalytic activity">
    <reaction evidence="1">
        <text>a ribonucleoside 3'-phosphate + H2O = a ribonucleoside + phosphate</text>
        <dbReference type="Rhea" id="RHEA:10144"/>
        <dbReference type="ChEBI" id="CHEBI:13197"/>
        <dbReference type="ChEBI" id="CHEBI:15377"/>
        <dbReference type="ChEBI" id="CHEBI:18254"/>
        <dbReference type="ChEBI" id="CHEBI:43474"/>
        <dbReference type="EC" id="3.1.3.6"/>
    </reaction>
</comment>
<accession>A0ABM5WU76</accession>
<evidence type="ECO:0000256" key="2">
    <source>
        <dbReference type="ARBA" id="ARBA00001730"/>
    </source>
</evidence>
<dbReference type="PANTHER" id="PTHR11575">
    <property type="entry name" value="5'-NUCLEOTIDASE-RELATED"/>
    <property type="match status" value="1"/>
</dbReference>
<dbReference type="Gene3D" id="3.60.21.10">
    <property type="match status" value="1"/>
</dbReference>
<evidence type="ECO:0000313" key="14">
    <source>
        <dbReference type="Proteomes" id="UP000065533"/>
    </source>
</evidence>
<sequence length="786" mass="85493">MTFGRKASMILVALVLVLSGFFTASPKAAAANEVTRGEFIQHLVTSLKVELGDGSTISFKDVDKKLAPYVEAAYNLKLTSGKSKTVFAPNEKLSREQAFSIASRAVITDKVYSTGLLGGFKDRHYFSQSLLKDLAKGVGIGLLVGYGDGTVKPSKPVSPGEMRAIVQRLLKEYQPAGSKNVTLRILGTSDLHTNFVNYDYYRDQPSNSLGLAKTGVLIEQARAENSNSLLFDNGDLIQGTPFGGYKVSVDPIEKGELHPAYAALKSLDFDASTLGNHEFNFGLDYLDEALDDAPFPVLNANVYDAKTNKNRYKPYTIIDKQVVDGKGKKHTIQVGVIGVVAPQIMKWDRAHLEGEVTAKDAVESVKKFLPEVEKAGADVVVVLSHSGMGDEKYDIGEEDITYQLSEIDGIDAIVTGHNHDVFPGSYGDLKNVNQQQGTINGTPVVMPGNFGSHLGVIDLQLSPKGKDWNVASGKAQLRKIDTESDIVSQQVIDAVKETHEATIDYVRSPVGKTTAPINSYFSLVKDDPSVQIVNNAQSWYVKQQVAGTANADLPILSAAAPFKAGGRNGGNYYTDIKTGEIAIKNVADLYVFDNTIYALKLTGKEVKEWLEMAAGQFQQINPSATTEQPLINTDFRTYNFDVLDGVTYEIDVTIPAKYDAEAALVNPTSNRIKKLSYNGAPVTDTQEFLVVTNNYRATGNFPGVTDAKEVIDYAYENRQVIIDYMLEVGTIDPAADDNWKFAPIAGNPNITFETSANAQSLIPEASGITYVAPSANDFGKYRIDIK</sequence>
<comment type="subcellular location">
    <subcellularLocation>
        <location evidence="4">Cell envelope</location>
    </subcellularLocation>
</comment>
<evidence type="ECO:0000256" key="9">
    <source>
        <dbReference type="ARBA" id="ARBA00022801"/>
    </source>
</evidence>
<reference evidence="13" key="1">
    <citation type="submission" date="2016-01" db="EMBL/GenBank/DDBJ databases">
        <title>Complete genome of Planococcus kocurri type strain.</title>
        <authorList>
            <person name="See-Too W.S."/>
        </authorList>
    </citation>
    <scope>NUCLEOTIDE SEQUENCE [LARGE SCALE GENOMIC DNA]</scope>
    <source>
        <strain evidence="13">ATCC 43650</strain>
    </source>
</reference>
<evidence type="ECO:0000256" key="7">
    <source>
        <dbReference type="ARBA" id="ARBA00022729"/>
    </source>
</evidence>
<dbReference type="Proteomes" id="UP000065533">
    <property type="component" value="Chromosome"/>
</dbReference>
<evidence type="ECO:0000256" key="1">
    <source>
        <dbReference type="ARBA" id="ARBA00000527"/>
    </source>
</evidence>
<comment type="cofactor">
    <cofactor evidence="3">
        <name>a divalent metal cation</name>
        <dbReference type="ChEBI" id="CHEBI:60240"/>
    </cofactor>
</comment>
<evidence type="ECO:0000313" key="13">
    <source>
        <dbReference type="EMBL" id="ALS77851.1"/>
    </source>
</evidence>
<dbReference type="InterPro" id="IPR029052">
    <property type="entry name" value="Metallo-depent_PP-like"/>
</dbReference>
<dbReference type="InterPro" id="IPR001119">
    <property type="entry name" value="SLH_dom"/>
</dbReference>
<gene>
    <name evidence="13" type="ORF">AUO94_03945</name>
</gene>
<evidence type="ECO:0000256" key="8">
    <source>
        <dbReference type="ARBA" id="ARBA00022741"/>
    </source>
</evidence>
<keyword evidence="10" id="KW-0511">Multifunctional enzyme</keyword>
<evidence type="ECO:0000256" key="5">
    <source>
        <dbReference type="ARBA" id="ARBA00006654"/>
    </source>
</evidence>
<dbReference type="EMBL" id="CP013661">
    <property type="protein sequence ID" value="ALS77851.1"/>
    <property type="molecule type" value="Genomic_DNA"/>
</dbReference>
<keyword evidence="8" id="KW-0547">Nucleotide-binding</keyword>
<dbReference type="InterPro" id="IPR006179">
    <property type="entry name" value="5_nucleotidase/apyrase"/>
</dbReference>
<evidence type="ECO:0000256" key="10">
    <source>
        <dbReference type="ARBA" id="ARBA00023268"/>
    </source>
</evidence>
<comment type="catalytic activity">
    <reaction evidence="2">
        <text>a nucleoside 2',3'-cyclic phosphate + H2O = a nucleoside 3'-phosphate + H(+)</text>
        <dbReference type="Rhea" id="RHEA:19621"/>
        <dbReference type="ChEBI" id="CHEBI:15377"/>
        <dbReference type="ChEBI" id="CHEBI:15378"/>
        <dbReference type="ChEBI" id="CHEBI:66949"/>
        <dbReference type="ChEBI" id="CHEBI:66954"/>
        <dbReference type="EC" id="3.1.4.16"/>
    </reaction>
</comment>
<dbReference type="SUPFAM" id="SSF56300">
    <property type="entry name" value="Metallo-dependent phosphatases"/>
    <property type="match status" value="1"/>
</dbReference>
<evidence type="ECO:0000256" key="11">
    <source>
        <dbReference type="SAM" id="SignalP"/>
    </source>
</evidence>
<dbReference type="CDD" id="cd07410">
    <property type="entry name" value="MPP_CpdB_N"/>
    <property type="match status" value="1"/>
</dbReference>
<evidence type="ECO:0000256" key="4">
    <source>
        <dbReference type="ARBA" id="ARBA00004196"/>
    </source>
</evidence>
<organism evidence="13 14">
    <name type="scientific">Planococcus kocurii</name>
    <dbReference type="NCBI Taxonomy" id="1374"/>
    <lineage>
        <taxon>Bacteria</taxon>
        <taxon>Bacillati</taxon>
        <taxon>Bacillota</taxon>
        <taxon>Bacilli</taxon>
        <taxon>Bacillales</taxon>
        <taxon>Caryophanaceae</taxon>
        <taxon>Planococcus</taxon>
    </lineage>
</organism>
<dbReference type="Pfam" id="PF02872">
    <property type="entry name" value="5_nucleotid_C"/>
    <property type="match status" value="1"/>
</dbReference>
<evidence type="ECO:0000256" key="3">
    <source>
        <dbReference type="ARBA" id="ARBA00001968"/>
    </source>
</evidence>
<dbReference type="Pfam" id="PF00149">
    <property type="entry name" value="Metallophos"/>
    <property type="match status" value="1"/>
</dbReference>
<dbReference type="InterPro" id="IPR036907">
    <property type="entry name" value="5'-Nucleotdase_C_sf"/>
</dbReference>
<keyword evidence="9" id="KW-0378">Hydrolase</keyword>
<dbReference type="PRINTS" id="PR01607">
    <property type="entry name" value="APYRASEFAMLY"/>
</dbReference>